<proteinExistence type="predicted"/>
<dbReference type="AlphaFoldDB" id="A0AB34I143"/>
<dbReference type="GO" id="GO:0005509">
    <property type="term" value="F:calcium ion binding"/>
    <property type="evidence" value="ECO:0007669"/>
    <property type="project" value="UniProtKB-UniRule"/>
</dbReference>
<dbReference type="CDD" id="cd11304">
    <property type="entry name" value="Cadherin_repeat"/>
    <property type="match status" value="2"/>
</dbReference>
<evidence type="ECO:0000256" key="6">
    <source>
        <dbReference type="ARBA" id="ARBA00022837"/>
    </source>
</evidence>
<dbReference type="PRINTS" id="PR00205">
    <property type="entry name" value="CADHERIN"/>
</dbReference>
<evidence type="ECO:0000256" key="4">
    <source>
        <dbReference type="ARBA" id="ARBA00022729"/>
    </source>
</evidence>
<comment type="subcellular location">
    <subcellularLocation>
        <location evidence="1">Membrane</location>
    </subcellularLocation>
</comment>
<keyword evidence="5" id="KW-0677">Repeat</keyword>
<feature type="domain" description="Cadherin" evidence="11">
    <location>
        <begin position="1"/>
        <end position="86"/>
    </location>
</feature>
<dbReference type="PANTHER" id="PTHR24026">
    <property type="entry name" value="FAT ATYPICAL CADHERIN-RELATED"/>
    <property type="match status" value="1"/>
</dbReference>
<protein>
    <recommendedName>
        <fullName evidence="11">Cadherin domain-containing protein</fullName>
    </recommendedName>
</protein>
<dbReference type="InterPro" id="IPR002126">
    <property type="entry name" value="Cadherin-like_dom"/>
</dbReference>
<gene>
    <name evidence="12" type="ORF">J1605_001538</name>
</gene>
<keyword evidence="7" id="KW-1133">Transmembrane helix</keyword>
<dbReference type="FunFam" id="2.60.40.60:FF:000013">
    <property type="entry name" value="Cadherin EGF LAG seven-pass G-type receptor"/>
    <property type="match status" value="1"/>
</dbReference>
<dbReference type="GO" id="GO:0005886">
    <property type="term" value="C:plasma membrane"/>
    <property type="evidence" value="ECO:0007669"/>
    <property type="project" value="InterPro"/>
</dbReference>
<keyword evidence="3" id="KW-0812">Transmembrane</keyword>
<keyword evidence="9" id="KW-1015">Disulfide bond</keyword>
<evidence type="ECO:0000256" key="8">
    <source>
        <dbReference type="ARBA" id="ARBA00023136"/>
    </source>
</evidence>
<dbReference type="PROSITE" id="PS50268">
    <property type="entry name" value="CADHERIN_2"/>
    <property type="match status" value="2"/>
</dbReference>
<sequence length="208" mass="22440">MKLIAEDADSQPNGQIRFSIVNGDRDSEFAVDPVLGLVKVKKKLDRERVSGYSLLVQAVDSGIPAMSSTATVNIDISDVNDNSPVFTPANYTTVIQRGVILSSLLIYSLMQENKPVGSSILQLVVTDRDSFHNGPPFSFSILSGNEEEAFALDSDGILRSAVVFRHTESPEYVLCVQVQPCPLPASASFLSCWLLGPLVGFSLSSKST</sequence>
<dbReference type="GO" id="GO:0007156">
    <property type="term" value="P:homophilic cell adhesion via plasma membrane adhesion molecules"/>
    <property type="evidence" value="ECO:0007669"/>
    <property type="project" value="InterPro"/>
</dbReference>
<name>A0AB34I143_ESCRO</name>
<evidence type="ECO:0000313" key="12">
    <source>
        <dbReference type="EMBL" id="KAJ8798413.1"/>
    </source>
</evidence>
<evidence type="ECO:0000256" key="7">
    <source>
        <dbReference type="ARBA" id="ARBA00022989"/>
    </source>
</evidence>
<dbReference type="Gene3D" id="2.60.40.60">
    <property type="entry name" value="Cadherins"/>
    <property type="match status" value="2"/>
</dbReference>
<evidence type="ECO:0000256" key="9">
    <source>
        <dbReference type="ARBA" id="ARBA00023157"/>
    </source>
</evidence>
<keyword evidence="13" id="KW-1185">Reference proteome</keyword>
<reference evidence="12 13" key="1">
    <citation type="submission" date="2022-11" db="EMBL/GenBank/DDBJ databases">
        <title>Whole genome sequence of Eschrichtius robustus ER-17-0199.</title>
        <authorList>
            <person name="Bruniche-Olsen A."/>
            <person name="Black A.N."/>
            <person name="Fields C.J."/>
            <person name="Walden K."/>
            <person name="Dewoody J.A."/>
        </authorList>
    </citation>
    <scope>NUCLEOTIDE SEQUENCE [LARGE SCALE GENOMIC DNA]</scope>
    <source>
        <strain evidence="12">ER-17-0199</strain>
        <tissue evidence="12">Blubber</tissue>
    </source>
</reference>
<evidence type="ECO:0000256" key="2">
    <source>
        <dbReference type="ARBA" id="ARBA00022536"/>
    </source>
</evidence>
<evidence type="ECO:0000256" key="10">
    <source>
        <dbReference type="PROSITE-ProRule" id="PRU00043"/>
    </source>
</evidence>
<evidence type="ECO:0000256" key="1">
    <source>
        <dbReference type="ARBA" id="ARBA00004370"/>
    </source>
</evidence>
<dbReference type="Pfam" id="PF00028">
    <property type="entry name" value="Cadherin"/>
    <property type="match status" value="1"/>
</dbReference>
<dbReference type="SMART" id="SM00112">
    <property type="entry name" value="CA"/>
    <property type="match status" value="1"/>
</dbReference>
<dbReference type="FunFam" id="2.60.40.60:FF:000084">
    <property type="entry name" value="FAT atypical cadherin 3"/>
    <property type="match status" value="1"/>
</dbReference>
<dbReference type="Proteomes" id="UP001159641">
    <property type="component" value="Unassembled WGS sequence"/>
</dbReference>
<keyword evidence="4" id="KW-0732">Signal</keyword>
<evidence type="ECO:0000256" key="5">
    <source>
        <dbReference type="ARBA" id="ARBA00022737"/>
    </source>
</evidence>
<keyword evidence="2" id="KW-0245">EGF-like domain</keyword>
<dbReference type="EMBL" id="JAIQCJ010000074">
    <property type="protein sequence ID" value="KAJ8798413.1"/>
    <property type="molecule type" value="Genomic_DNA"/>
</dbReference>
<evidence type="ECO:0000313" key="13">
    <source>
        <dbReference type="Proteomes" id="UP001159641"/>
    </source>
</evidence>
<comment type="caution">
    <text evidence="12">The sequence shown here is derived from an EMBL/GenBank/DDBJ whole genome shotgun (WGS) entry which is preliminary data.</text>
</comment>
<dbReference type="PROSITE" id="PS00232">
    <property type="entry name" value="CADHERIN_1"/>
    <property type="match status" value="1"/>
</dbReference>
<evidence type="ECO:0000259" key="11">
    <source>
        <dbReference type="PROSITE" id="PS50268"/>
    </source>
</evidence>
<organism evidence="12 13">
    <name type="scientific">Eschrichtius robustus</name>
    <name type="common">California gray whale</name>
    <name type="synonym">Eschrichtius gibbosus</name>
    <dbReference type="NCBI Taxonomy" id="9764"/>
    <lineage>
        <taxon>Eukaryota</taxon>
        <taxon>Metazoa</taxon>
        <taxon>Chordata</taxon>
        <taxon>Craniata</taxon>
        <taxon>Vertebrata</taxon>
        <taxon>Euteleostomi</taxon>
        <taxon>Mammalia</taxon>
        <taxon>Eutheria</taxon>
        <taxon>Laurasiatheria</taxon>
        <taxon>Artiodactyla</taxon>
        <taxon>Whippomorpha</taxon>
        <taxon>Cetacea</taxon>
        <taxon>Mysticeti</taxon>
        <taxon>Eschrichtiidae</taxon>
        <taxon>Eschrichtius</taxon>
    </lineage>
</organism>
<keyword evidence="6 10" id="KW-0106">Calcium</keyword>
<dbReference type="InterPro" id="IPR020894">
    <property type="entry name" value="Cadherin_CS"/>
</dbReference>
<evidence type="ECO:0000256" key="3">
    <source>
        <dbReference type="ARBA" id="ARBA00022692"/>
    </source>
</evidence>
<keyword evidence="8" id="KW-0472">Membrane</keyword>
<dbReference type="PANTHER" id="PTHR24026:SF125">
    <property type="entry name" value="FAT-LIKE CADHERIN-RELATED TUMOR SUPPRESSOR HOMOLOG"/>
    <property type="match status" value="1"/>
</dbReference>
<feature type="domain" description="Cadherin" evidence="11">
    <location>
        <begin position="110"/>
        <end position="178"/>
    </location>
</feature>
<accession>A0AB34I143</accession>
<dbReference type="InterPro" id="IPR015919">
    <property type="entry name" value="Cadherin-like_sf"/>
</dbReference>
<dbReference type="SUPFAM" id="SSF49313">
    <property type="entry name" value="Cadherin-like"/>
    <property type="match status" value="2"/>
</dbReference>